<dbReference type="InterPro" id="IPR020806">
    <property type="entry name" value="PKS_PP-bd"/>
</dbReference>
<dbReference type="SMART" id="SM00823">
    <property type="entry name" value="PKS_PP"/>
    <property type="match status" value="3"/>
</dbReference>
<keyword evidence="5" id="KW-0045">Antibiotic biosynthesis</keyword>
<dbReference type="NCBIfam" id="TIGR01733">
    <property type="entry name" value="AA-adenyl-dom"/>
    <property type="match status" value="3"/>
</dbReference>
<dbReference type="Pfam" id="PF08242">
    <property type="entry name" value="Methyltransf_12"/>
    <property type="match status" value="1"/>
</dbReference>
<dbReference type="SUPFAM" id="SSF47336">
    <property type="entry name" value="ACP-like"/>
    <property type="match status" value="3"/>
</dbReference>
<dbReference type="NCBIfam" id="TIGR01720">
    <property type="entry name" value="NRPS-para261"/>
    <property type="match status" value="1"/>
</dbReference>
<evidence type="ECO:0000256" key="5">
    <source>
        <dbReference type="ARBA" id="ARBA00023194"/>
    </source>
</evidence>
<dbReference type="Gene3D" id="3.30.559.10">
    <property type="entry name" value="Chloramphenicol acetyltransferase-like domain"/>
    <property type="match status" value="4"/>
</dbReference>
<dbReference type="CDD" id="cd19543">
    <property type="entry name" value="DCL_NRPS"/>
    <property type="match status" value="1"/>
</dbReference>
<dbReference type="Gene3D" id="3.30.300.30">
    <property type="match status" value="4"/>
</dbReference>
<dbReference type="Pfam" id="PF13193">
    <property type="entry name" value="AMP-binding_C"/>
    <property type="match status" value="2"/>
</dbReference>
<reference evidence="8 9" key="1">
    <citation type="submission" date="2017-09" db="EMBL/GenBank/DDBJ databases">
        <authorList>
            <person name="Lee N."/>
            <person name="Cho B.-K."/>
        </authorList>
    </citation>
    <scope>NUCLEOTIDE SEQUENCE [LARGE SCALE GENOMIC DNA]</scope>
    <source>
        <strain evidence="8 9">ATCC 39115</strain>
    </source>
</reference>
<dbReference type="InterPro" id="IPR006162">
    <property type="entry name" value="Ppantetheine_attach_site"/>
</dbReference>
<feature type="region of interest" description="Disordered" evidence="6">
    <location>
        <begin position="947"/>
        <end position="966"/>
    </location>
</feature>
<dbReference type="PANTHER" id="PTHR45527">
    <property type="entry name" value="NONRIBOSOMAL PEPTIDE SYNTHETASE"/>
    <property type="match status" value="1"/>
</dbReference>
<feature type="domain" description="Carrier" evidence="7">
    <location>
        <begin position="3517"/>
        <end position="3591"/>
    </location>
</feature>
<evidence type="ECO:0000256" key="1">
    <source>
        <dbReference type="ARBA" id="ARBA00001957"/>
    </source>
</evidence>
<accession>A0ABX6AQ55</accession>
<evidence type="ECO:0000259" key="7">
    <source>
        <dbReference type="PROSITE" id="PS50075"/>
    </source>
</evidence>
<dbReference type="PROSITE" id="PS00012">
    <property type="entry name" value="PHOSPHOPANTETHEINE"/>
    <property type="match status" value="3"/>
</dbReference>
<dbReference type="InterPro" id="IPR029063">
    <property type="entry name" value="SAM-dependent_MTases_sf"/>
</dbReference>
<dbReference type="InterPro" id="IPR009081">
    <property type="entry name" value="PP-bd_ACP"/>
</dbReference>
<proteinExistence type="predicted"/>
<dbReference type="InterPro" id="IPR010071">
    <property type="entry name" value="AA_adenyl_dom"/>
</dbReference>
<dbReference type="EMBL" id="CP023700">
    <property type="protein sequence ID" value="QEU88978.1"/>
    <property type="molecule type" value="Genomic_DNA"/>
</dbReference>
<dbReference type="CDD" id="cd19540">
    <property type="entry name" value="LCL_NRPS-like"/>
    <property type="match status" value="2"/>
</dbReference>
<comment type="cofactor">
    <cofactor evidence="1">
        <name>pantetheine 4'-phosphate</name>
        <dbReference type="ChEBI" id="CHEBI:47942"/>
    </cofactor>
</comment>
<dbReference type="PANTHER" id="PTHR45527:SF1">
    <property type="entry name" value="FATTY ACID SYNTHASE"/>
    <property type="match status" value="1"/>
</dbReference>
<dbReference type="Gene3D" id="3.40.50.150">
    <property type="entry name" value="Vaccinia Virus protein VP39"/>
    <property type="match status" value="1"/>
</dbReference>
<organism evidence="8 9">
    <name type="scientific">Streptomyces viridosporus T7A</name>
    <dbReference type="NCBI Taxonomy" id="665577"/>
    <lineage>
        <taxon>Bacteria</taxon>
        <taxon>Bacillati</taxon>
        <taxon>Actinomycetota</taxon>
        <taxon>Actinomycetes</taxon>
        <taxon>Kitasatosporales</taxon>
        <taxon>Streptomycetaceae</taxon>
        <taxon>Streptomyces</taxon>
    </lineage>
</organism>
<dbReference type="InterPro" id="IPR010060">
    <property type="entry name" value="NRPS_synth"/>
</dbReference>
<dbReference type="Gene3D" id="3.40.50.980">
    <property type="match status" value="6"/>
</dbReference>
<dbReference type="PROSITE" id="PS50075">
    <property type="entry name" value="CARRIER"/>
    <property type="match status" value="3"/>
</dbReference>
<feature type="region of interest" description="Disordered" evidence="6">
    <location>
        <begin position="2018"/>
        <end position="2039"/>
    </location>
</feature>
<dbReference type="Proteomes" id="UP000327143">
    <property type="component" value="Chromosome"/>
</dbReference>
<keyword evidence="9" id="KW-1185">Reference proteome</keyword>
<evidence type="ECO:0000313" key="8">
    <source>
        <dbReference type="EMBL" id="QEU88978.1"/>
    </source>
</evidence>
<dbReference type="SUPFAM" id="SSF53335">
    <property type="entry name" value="S-adenosyl-L-methionine-dependent methyltransferases"/>
    <property type="match status" value="1"/>
</dbReference>
<dbReference type="RefSeq" id="WP_150474996.1">
    <property type="nucleotide sequence ID" value="NZ_CP023700.1"/>
</dbReference>
<dbReference type="Pfam" id="PF00550">
    <property type="entry name" value="PP-binding"/>
    <property type="match status" value="3"/>
</dbReference>
<dbReference type="Gene3D" id="2.30.38.10">
    <property type="entry name" value="Luciferase, Domain 3"/>
    <property type="match status" value="3"/>
</dbReference>
<dbReference type="SUPFAM" id="SSF52777">
    <property type="entry name" value="CoA-dependent acyltransferases"/>
    <property type="match status" value="8"/>
</dbReference>
<gene>
    <name evidence="8" type="ORF">CP969_33045</name>
</gene>
<dbReference type="CDD" id="cd17643">
    <property type="entry name" value="A_NRPS_Cytc1-like"/>
    <property type="match status" value="1"/>
</dbReference>
<feature type="domain" description="Carrier" evidence="7">
    <location>
        <begin position="963"/>
        <end position="1038"/>
    </location>
</feature>
<dbReference type="NCBIfam" id="NF003417">
    <property type="entry name" value="PRK04813.1"/>
    <property type="match status" value="4"/>
</dbReference>
<dbReference type="Pfam" id="PF00668">
    <property type="entry name" value="Condensation"/>
    <property type="match status" value="4"/>
</dbReference>
<dbReference type="InterPro" id="IPR001242">
    <property type="entry name" value="Condensation_dom"/>
</dbReference>
<dbReference type="CDD" id="cd12117">
    <property type="entry name" value="A_NRPS_Srf_like"/>
    <property type="match status" value="1"/>
</dbReference>
<dbReference type="CDD" id="cd02440">
    <property type="entry name" value="AdoMet_MTases"/>
    <property type="match status" value="1"/>
</dbReference>
<dbReference type="InterPro" id="IPR025110">
    <property type="entry name" value="AMP-bd_C"/>
</dbReference>
<evidence type="ECO:0000256" key="6">
    <source>
        <dbReference type="SAM" id="MobiDB-lite"/>
    </source>
</evidence>
<evidence type="ECO:0000256" key="4">
    <source>
        <dbReference type="ARBA" id="ARBA00022737"/>
    </source>
</evidence>
<dbReference type="Pfam" id="PF00501">
    <property type="entry name" value="AMP-binding"/>
    <property type="match status" value="3"/>
</dbReference>
<dbReference type="InterPro" id="IPR045851">
    <property type="entry name" value="AMP-bd_C_sf"/>
</dbReference>
<dbReference type="PROSITE" id="PS00455">
    <property type="entry name" value="AMP_BINDING"/>
    <property type="match status" value="3"/>
</dbReference>
<keyword evidence="3" id="KW-0597">Phosphoprotein</keyword>
<evidence type="ECO:0000313" key="9">
    <source>
        <dbReference type="Proteomes" id="UP000327143"/>
    </source>
</evidence>
<dbReference type="CDD" id="cd05930">
    <property type="entry name" value="A_NRPS"/>
    <property type="match status" value="1"/>
</dbReference>
<dbReference type="Gene3D" id="3.40.50.1820">
    <property type="entry name" value="alpha/beta hydrolase"/>
    <property type="match status" value="1"/>
</dbReference>
<evidence type="ECO:0000256" key="3">
    <source>
        <dbReference type="ARBA" id="ARBA00022553"/>
    </source>
</evidence>
<dbReference type="SUPFAM" id="SSF56801">
    <property type="entry name" value="Acetyl-CoA synthetase-like"/>
    <property type="match status" value="3"/>
</dbReference>
<keyword evidence="2" id="KW-0596">Phosphopantetheine</keyword>
<dbReference type="InterPro" id="IPR013217">
    <property type="entry name" value="Methyltransf_12"/>
</dbReference>
<dbReference type="InterPro" id="IPR020845">
    <property type="entry name" value="AMP-binding_CS"/>
</dbReference>
<dbReference type="InterPro" id="IPR036736">
    <property type="entry name" value="ACP-like_sf"/>
</dbReference>
<protein>
    <submittedName>
        <fullName evidence="8">Amino acid adenylation domain-containing protein</fullName>
    </submittedName>
</protein>
<dbReference type="InterPro" id="IPR000873">
    <property type="entry name" value="AMP-dep_synth/lig_dom"/>
</dbReference>
<sequence>MSTQRRNIADILPLSPLQEGMLFHSIRDEGPTDLYVRQLAFDLDGEVDRDRLHAAAEALLRRHANLRVGFRHEGLAQPVQVVARSVTVPWRDEDVSGADDVEAAAAELVEADRWARFDLRRPPLVRFTLIRLGGGRSRFLMTHHHILWDGWSSSVLLRELLWLYREGGDDRGLPQVRPFKDYLGWLADRDRDESRRVWRDALAGVESPTLVGPAGGSHTAVVPESVTVTLDADTTRELGRCAREWGVTLNTVVQAAWGLMLSWTTGRTDVVFGATVSGRPAELAGVESMVGLFINTLPVRVSVDPAESLKDLVTRLQREQAQLADHHYAGLADVQRWAGHGELFDTVTVFENYPFDAESLESLFDDVRVAGVEAQSATHYPVYLLAIPGAELTLCVKYQPHVIDPEDAHRYTDALQRILTAITRAPDGPVGRVDLLGADERKRITQGWNDTGAVPVVDGFLVDRFVRQAGETPDAVAVVCGDAEVTYAELNARANRLARVLVERGVGPDCFVGVVLPRSVELVVALLAVWKAGGAYVPVDPEYPAERIGYVLADAAPAVTVTTRALAGALPAGLSVLVVDDAGTVEECARRDSADLVVGVPGAGAAYVIYTSGSTGRPKGVVVSRSSVAAYVGYAAGAYADMAGVSLVGTSVAFDLTVTGLFAPLVCGGCVWLAEWASEVRVPAAVVAAGGVSIAKVTPSHLSLGSGPAGGVWPSGTLVTGGEALRGPVLERWRAEHPGVRVVNAYGPTEGTVNCCDFVVEAGEAVGSGAVPIGRPFPHARVYVLDAGLRPVPPGVAGELYIAGAGVARGYLGRPGLSAQRFVADPFGGAGTRMYRTGDLARWTRDGDLVYVGRVDDQVKLRGFRIELGEVEAVLARCAGVAQAVAVVREDRPGDQRLVAYVVSGGDCTEREILAHAREWLPEYMVPAAVVVLRELPLTPNGKVDRRALPAPDWDGGRGASRAPRGPREELVCGLFAEVLGVASVGIDDGFFALGGHSLLATRLVSRIRSVLGVEIAVREVFEHATPAGLVRVLDGRAGLARPALTARERPERLPVSYAQQRLWFLHKLEGPSPTYNIPLPLRLTGALDTAALRAALGDVVARHESLRTVFTDTEDGACQVILETATPELVVEEVAEEELPAALARAGAYAFDLAGEIPVRGWLFRLAPDEWVLVLVVHHIAADGWSLAPLARDLTRAYGARARGRAPGWEALAVQYADYALWQREVLGTADDAGSVLAGQLEYWRRQLADLPEELALPVDRPRPAVASHRGARVSFEIPAEVHGGLRQLARAHGCSMFMVAHAALAALLSRFGAGHDIPIGSPIAGRLDDGLTDLVGFFVNTLVLRTDLTGDPSFAELLARVRETDLAAYAHQDVPFEQLVEALNPARSLSRHPLFQTALAFNNPNDRPETVTLPGLLAEPEAMEASTARFDLTFTLTESSTPQGDGTYMRGALEYNTDLFDRGTAEELVVGLRLLLGQVAEDPRVALSALEVVVPERRRQMVVDWNSPVVDAGSGVLPVLVEAQARAVPDAVAVSDGVETLTYAELNARANRLARVLVERGVGPESFVGVVLPRSVELVVALLAVWKAGGAYVPVDPEYPAERIGYVLGDAAPAVTVTTRALAGVLPADVPVLVLDGAETVRACAAAGAGDVSDGERRGRLLPGHAAYMIYTSGSTGRPKGVVVEHRSVVRLFAATEGWFGFGREDVWTLFHSYAFDFSVWEIGGALLHGGRLVVVSPEERTSPEALLRLLVRERVTVLSQTPSAFYQLMQADAEHPRLGEGLVLRRVVFGGEPLDPGRLEGWYRRHAPDAPVLVNMYGITETTVHVTYRELDPVLAAGAAGSVIGERIPDLRLYVLDAGLRPVPPGVAGELYVAGSGVARGYWARAGLTAGRFVADPFAVGGRMYRSGDVVRWTRDGELVFVGRADGQVKVRGYRIEVGEVESALLRHPAVAQAAVTVREDRPGDRRLVAYVVPGAGHAGVPGLREWLGGFLPGYMVPAAQVTLERLPLTANGKLDRRALPAPSSEQSAAGGRRPRGPREEILCALFAQVLGVDEVGIDDGFFELGGHSLLATRLVSRIRSVLGVEVAIRDLFESPTVAGLSSLLDSMADARTALHRAEPRPEHVPVSFAQQRLWFLHKLEGPSPTYNIPLGVRLHGELDVEALRAAFRDVVVRHESLRTVFADGDDGTSQVVLDADRVTPVLEVVDVDEDQVAREVARVAQHCFDLATEIPIRGWLFRLDPEGTDWVLQVMLHHIAGDGWSLGPIARDMATAYGARLEGRAPAWLELPVQYADYALWQREALGSEEDPDSVVSGQLAYWTEKLADLPEELALPFDRPRRATASYEGRRVPFTIPGEIHAGLAELAREHGCSTFMVMHAAVATLLSRLGAGTDIPLGSPIAGRTDDALNDLVGFFVNTLVLRTDLTGNPTFPELLARVRETDLSAYAHQDLPFERLVEVLNPSRSLARHPLFQTLIAFQNTDQAMAEAALADFPGVRVAPTEIETTSSKFDLAFFFVEGKGDSATPGFQCVLEYSSDVFDRETADGFTAGLLRVLEQIVARPDVRVDDVEILDAEQRTRTLTTWNDTAVPLPDVSLPQAFEARVRRTPDAVAVTCGDEQLTYARVHELSDRLARDLAEHGVGAESPVVVAMDRGVHVPVVLLAVLKAGGSYVPVRPSDPVERIRHVVGDVSAVLAVVDDAYADAAQAWGVPVLEPGRALRREPADAAAETAPGTPAAAAPCGARLAYVMYTSGSSGTPKGVAVTHRDVLALALDPRWETGQDRVLAHSPMAFDASTYEMWVPLLRGGQVVFAPPGDVDVAVLAEVVDRHAVTGLWLTAGLFRVVAEEQPTALTGVQRVWTGGDVVSPAAVERVRAACPEITVVNGYGPTETTTFALSHEIDADRPLGASVPIGRPLANMAVYVLDDRLRPVPPGVGGELYIAGSGVARGYFRRPGLSAQRFVADPFGGAGARMYRTGDLVRWTRDGVIEFLGRADDQIKLRGFRIELGEVEAVLARHPAVAHAAAVVREDRPGDRRLVSYVVPARHVEVDESASGEVVGDWHSVYEDLYRPELESPEFGRDFRGWHSSYDGDVIPVEEMEQWRRATVDRILELEPRRVLEIGVGSGLLLSQIAPECDSYWGTDFSEPAITRLSGEVKQVPGLSERVTLRVQAADDVSGLPGGFFDTIVVNSVVQYFPSEAYLSAVLDKALDLLAPGGAILIGDVRNYRLGTLFHTAVQVAQADSDVPVSALRPVIDRAAVFDNELQLDPDYFAAWARRDPRVGFADVRVKRGAYHNELSRYRYDAVLHTRAVEPAGEPRSLEWGEDVKDLDTAGTLLKEAAREGTRLRIRGVPGDRMAPDQSLRLAVEQAKPADTVADVLTAARAGRHGVDVEALAALGEQHGLVTALTWSAGSDEGHVDVLCQPADHGRHFPDAYVPDTLLPETRHANDPMSARDVKSSLAHLDPYLREWLPEYMVPAAVVVLEALPLTVNGKVDRRALPVPEWERGGEVFRGPRDAREELLCGLFAEVLGVASVGIDDGFFELGGDSILSIQLVSRARRAGVVLSVRDVFEQQSVAGLVGVADWSGEERGRGAGGVDEPVGVFAGLPIVSWLAERGGEWRGFNQSQVVRTPAGLSEAALRAGWRAVLEHHDGLRLRVVDAAAVPVGVEVLPAGEVRAGGCLVRVDAAGCAGEGAWRALVEREAVRAREALDPVAGVVVRLVWLDRGPAEWGALVIVAHHLVVDGVSWRVLLPDLAEAVTAAAAETAEAGAEAGVVLAPVGTSVRRWSAEVARQARTPERVAELPWWRSVLAERTAVADGDLDPVRDTHGTAGSYAVALPAEVSRVVLTRAAGLFNAGVDDVLLTALALALSRWARGDGAARDARGGGGGWVLDLESHGRDEELLAGADLSRTVGWFTSMYPVRVDAGPAAWREVTAGGPVVGAAIKRVKEQLRATPGRGSGFGMLRYLNPETAAALRGQLPPQIGFNYLGRFTTATGEEPTTTGAGGGVDWGVLAAGVAGQCGRTPLGHVLEVNAVAQQDRAGGLVLRATWSWASRLLDGEAVRELAGLWAEALTGIARHTTDPGAGGLTPTDVTDTTITQDELDELELELDLDDWENS</sequence>
<keyword evidence="4" id="KW-0677">Repeat</keyword>
<feature type="domain" description="Carrier" evidence="7">
    <location>
        <begin position="2037"/>
        <end position="2112"/>
    </location>
</feature>
<evidence type="ECO:0000256" key="2">
    <source>
        <dbReference type="ARBA" id="ARBA00022450"/>
    </source>
</evidence>
<dbReference type="InterPro" id="IPR023213">
    <property type="entry name" value="CAT-like_dom_sf"/>
</dbReference>
<dbReference type="Gene3D" id="1.10.1200.10">
    <property type="entry name" value="ACP-like"/>
    <property type="match status" value="2"/>
</dbReference>
<dbReference type="InterPro" id="IPR029058">
    <property type="entry name" value="AB_hydrolase_fold"/>
</dbReference>
<dbReference type="Gene3D" id="3.30.559.30">
    <property type="entry name" value="Nonribosomal peptide synthetase, condensation domain"/>
    <property type="match status" value="4"/>
</dbReference>
<name>A0ABX6AQ55_STRVD</name>